<feature type="coiled-coil region" evidence="1">
    <location>
        <begin position="170"/>
        <end position="225"/>
    </location>
</feature>
<dbReference type="OMA" id="IFTQKEM"/>
<dbReference type="AlphaFoldDB" id="A0A0V0R923"/>
<comment type="caution">
    <text evidence="3">The sequence shown here is derived from an EMBL/GenBank/DDBJ whole genome shotgun (WGS) entry which is preliminary data.</text>
</comment>
<accession>A0A0V0R923</accession>
<dbReference type="OrthoDB" id="60284at2759"/>
<feature type="compositionally biased region" description="Polar residues" evidence="2">
    <location>
        <begin position="356"/>
        <end position="370"/>
    </location>
</feature>
<evidence type="ECO:0000256" key="1">
    <source>
        <dbReference type="SAM" id="Coils"/>
    </source>
</evidence>
<gene>
    <name evidence="3" type="ORF">PPERSA_03054</name>
</gene>
<evidence type="ECO:0000313" key="3">
    <source>
        <dbReference type="EMBL" id="KRX10996.1"/>
    </source>
</evidence>
<sequence length="499" mass="59596">MFVEQNDLNEWKQTLSDYQTIRRPKVPKVENHKRITSKEIKFKEKEFDPILQQYLNSDKDKQLVDKSNTYYKKQQEAKSGHLKKYDREYDIVNLGPSSHPDLKTTQGAEFKNKLNLIVPTIKDYNIITNQKMDPNMFKNIKALKEEKVYNKKFDESRLRDFDIISGIFHKDNEQKVKQEIDQNNEQLNQKLSKRNFDFLKGKFYDDEKERQYQEKQKEIQKQKEKDAILKLPPSLRFRESIIQDPTKEVPEEIKKLDQIRENKKKRYQLRYAVEGEYHERDQQAKQRQLERKLNRLNHEKYLKERQKGFDIITLEKLDNQQFEKWIHKKANAGVWDQIQQTGNYLHSDKENDKYSHQSVQEGNQNNSKQNLEPFEGKKIQAPRFRVTQSLQRKQSENGEINNNFKQTGSSIQRKTFAQTGINSFGNSNSNNNNLRQNSNYGATFQQSFKQKQYLDDPRNATTQLNEPKIKPQIQQQIKRIKTGGFMPSDEQYSQKTMHR</sequence>
<name>A0A0V0R923_PSEPJ</name>
<proteinExistence type="predicted"/>
<organism evidence="3 4">
    <name type="scientific">Pseudocohnilembus persalinus</name>
    <name type="common">Ciliate</name>
    <dbReference type="NCBI Taxonomy" id="266149"/>
    <lineage>
        <taxon>Eukaryota</taxon>
        <taxon>Sar</taxon>
        <taxon>Alveolata</taxon>
        <taxon>Ciliophora</taxon>
        <taxon>Intramacronucleata</taxon>
        <taxon>Oligohymenophorea</taxon>
        <taxon>Scuticociliatia</taxon>
        <taxon>Philasterida</taxon>
        <taxon>Pseudocohnilembidae</taxon>
        <taxon>Pseudocohnilembus</taxon>
    </lineage>
</organism>
<protein>
    <submittedName>
        <fullName evidence="3">Uncharacterized protein</fullName>
    </submittedName>
</protein>
<evidence type="ECO:0000313" key="4">
    <source>
        <dbReference type="Proteomes" id="UP000054937"/>
    </source>
</evidence>
<keyword evidence="4" id="KW-1185">Reference proteome</keyword>
<reference evidence="3 4" key="1">
    <citation type="journal article" date="2015" name="Sci. Rep.">
        <title>Genome of the facultative scuticociliatosis pathogen Pseudocohnilembus persalinus provides insight into its virulence through horizontal gene transfer.</title>
        <authorList>
            <person name="Xiong J."/>
            <person name="Wang G."/>
            <person name="Cheng J."/>
            <person name="Tian M."/>
            <person name="Pan X."/>
            <person name="Warren A."/>
            <person name="Jiang C."/>
            <person name="Yuan D."/>
            <person name="Miao W."/>
        </authorList>
    </citation>
    <scope>NUCLEOTIDE SEQUENCE [LARGE SCALE GENOMIC DNA]</scope>
    <source>
        <strain evidence="3">36N120E</strain>
    </source>
</reference>
<feature type="region of interest" description="Disordered" evidence="2">
    <location>
        <begin position="347"/>
        <end position="382"/>
    </location>
</feature>
<feature type="region of interest" description="Disordered" evidence="2">
    <location>
        <begin position="479"/>
        <end position="499"/>
    </location>
</feature>
<evidence type="ECO:0000256" key="2">
    <source>
        <dbReference type="SAM" id="MobiDB-lite"/>
    </source>
</evidence>
<feature type="compositionally biased region" description="Polar residues" evidence="2">
    <location>
        <begin position="490"/>
        <end position="499"/>
    </location>
</feature>
<dbReference type="EMBL" id="LDAU01000009">
    <property type="protein sequence ID" value="KRX10996.1"/>
    <property type="molecule type" value="Genomic_DNA"/>
</dbReference>
<dbReference type="InParanoid" id="A0A0V0R923"/>
<keyword evidence="1" id="KW-0175">Coiled coil</keyword>
<feature type="coiled-coil region" evidence="1">
    <location>
        <begin position="279"/>
        <end position="306"/>
    </location>
</feature>
<dbReference type="Proteomes" id="UP000054937">
    <property type="component" value="Unassembled WGS sequence"/>
</dbReference>